<keyword evidence="2" id="KW-1185">Reference proteome</keyword>
<evidence type="ECO:0000313" key="2">
    <source>
        <dbReference type="Proteomes" id="UP001156614"/>
    </source>
</evidence>
<reference evidence="2" key="1">
    <citation type="journal article" date="2019" name="Int. J. Syst. Evol. Microbiol.">
        <title>The Global Catalogue of Microorganisms (GCM) 10K type strain sequencing project: providing services to taxonomists for standard genome sequencing and annotation.</title>
        <authorList>
            <consortium name="The Broad Institute Genomics Platform"/>
            <consortium name="The Broad Institute Genome Sequencing Center for Infectious Disease"/>
            <person name="Wu L."/>
            <person name="Ma J."/>
        </authorList>
    </citation>
    <scope>NUCLEOTIDE SEQUENCE [LARGE SCALE GENOMIC DNA]</scope>
    <source>
        <strain evidence="2">NBRC 3267</strain>
    </source>
</reference>
<evidence type="ECO:0000313" key="1">
    <source>
        <dbReference type="EMBL" id="GLQ61531.1"/>
    </source>
</evidence>
<organism evidence="1 2">
    <name type="scientific">Gluconobacter cerinus</name>
    <dbReference type="NCBI Taxonomy" id="38307"/>
    <lineage>
        <taxon>Bacteria</taxon>
        <taxon>Pseudomonadati</taxon>
        <taxon>Pseudomonadota</taxon>
        <taxon>Alphaproteobacteria</taxon>
        <taxon>Acetobacterales</taxon>
        <taxon>Acetobacteraceae</taxon>
        <taxon>Gluconobacter</taxon>
    </lineage>
</organism>
<accession>A0AAV5NAI0</accession>
<dbReference type="AlphaFoldDB" id="A0AAV5NAI0"/>
<sequence>MEETPMAFSSVTALEGLVNQSLGKADTPSVQQGISVGGLVLQGVLAASMSKLAEHVDITAFDAALTKTLEGATELERVIAAGPAVQPAMEAPSQ</sequence>
<dbReference type="EMBL" id="BSNU01000001">
    <property type="protein sequence ID" value="GLQ61531.1"/>
    <property type="molecule type" value="Genomic_DNA"/>
</dbReference>
<protein>
    <submittedName>
        <fullName evidence="1">Uncharacterized protein</fullName>
    </submittedName>
</protein>
<dbReference type="Proteomes" id="UP001156614">
    <property type="component" value="Unassembled WGS sequence"/>
</dbReference>
<gene>
    <name evidence="1" type="ORF">GCM10007867_03760</name>
</gene>
<name>A0AAV5NAI0_9PROT</name>
<proteinExistence type="predicted"/>
<comment type="caution">
    <text evidence="1">The sequence shown here is derived from an EMBL/GenBank/DDBJ whole genome shotgun (WGS) entry which is preliminary data.</text>
</comment>